<dbReference type="SUPFAM" id="SSF53955">
    <property type="entry name" value="Lysozyme-like"/>
    <property type="match status" value="1"/>
</dbReference>
<dbReference type="GO" id="GO:0008933">
    <property type="term" value="F:peptidoglycan lytic transglycosylase activity"/>
    <property type="evidence" value="ECO:0007669"/>
    <property type="project" value="InterPro"/>
</dbReference>
<dbReference type="PROSITE" id="PS00922">
    <property type="entry name" value="TRANSGLYCOSYLASE"/>
    <property type="match status" value="1"/>
</dbReference>
<dbReference type="PANTHER" id="PTHR37423:SF2">
    <property type="entry name" value="MEMBRANE-BOUND LYTIC MUREIN TRANSGLYCOSYLASE C"/>
    <property type="match status" value="1"/>
</dbReference>
<dbReference type="PANTHER" id="PTHR37423">
    <property type="entry name" value="SOLUBLE LYTIC MUREIN TRANSGLYCOSYLASE-RELATED"/>
    <property type="match status" value="1"/>
</dbReference>
<dbReference type="InterPro" id="IPR024570">
    <property type="entry name" value="Murein_transglycosylaseC_N"/>
</dbReference>
<dbReference type="InterPro" id="IPR008258">
    <property type="entry name" value="Transglycosylase_SLT_dom_1"/>
</dbReference>
<sequence length="388" mass="44496">MLKVPSRVGMWLLAVALSVLLVSCSLSRDDLRTIAERTQAKEYARIILDEQLEPYGGTEAFKNIGTVREVLEILAIVIEDIWGKDEQEVPSEKRYVKYSNAYQARAIVDFERGYLQVETIAQDDPIELLREALVVALLTPRNLTLEDIFSDDDPVLGDEPFLYPQVLDQDNEAIRYEWRARRFADYLITHSLRSRNSDGRRIHFVRTDLVDNHLHLRQLQFSDSVLRYSREYNIAPSLVYAVIEIESAFNPYAVSHANALGLMQVVPATAGRDVFERVKGIDGEPTRQQLFVADFNVDIGTGYLYLLDQVYLNRIRNPQSRQWAKISAYNGGAGNVFRTFGSSSEQALNEINRLTSEQVYQRLVQQHPFAETRNYLQKVRGVLPKYSQ</sequence>
<feature type="domain" description="Murein transglycosylase-C N-terminal" evidence="3">
    <location>
        <begin position="67"/>
        <end position="218"/>
    </location>
</feature>
<reference evidence="4 5" key="1">
    <citation type="submission" date="2019-07" db="EMBL/GenBank/DDBJ databases">
        <authorList>
            <person name="Yang M."/>
            <person name="Zhao D."/>
            <person name="Xiang H."/>
        </authorList>
    </citation>
    <scope>NUCLEOTIDE SEQUENCE [LARGE SCALE GENOMIC DNA]</scope>
    <source>
        <strain evidence="4 5">IM1326</strain>
    </source>
</reference>
<dbReference type="Pfam" id="PF11873">
    <property type="entry name" value="Mltc_N"/>
    <property type="match status" value="1"/>
</dbReference>
<accession>A0A552X4E3</accession>
<gene>
    <name evidence="4" type="ORF">FM042_03290</name>
</gene>
<evidence type="ECO:0000259" key="3">
    <source>
        <dbReference type="Pfam" id="PF11873"/>
    </source>
</evidence>
<dbReference type="GO" id="GO:0016020">
    <property type="term" value="C:membrane"/>
    <property type="evidence" value="ECO:0007669"/>
    <property type="project" value="InterPro"/>
</dbReference>
<dbReference type="PROSITE" id="PS51257">
    <property type="entry name" value="PROKAR_LIPOPROTEIN"/>
    <property type="match status" value="1"/>
</dbReference>
<dbReference type="GO" id="GO:0000270">
    <property type="term" value="P:peptidoglycan metabolic process"/>
    <property type="evidence" value="ECO:0007669"/>
    <property type="project" value="InterPro"/>
</dbReference>
<evidence type="ECO:0000256" key="1">
    <source>
        <dbReference type="ARBA" id="ARBA00007734"/>
    </source>
</evidence>
<name>A0A552X4E3_9GAMM</name>
<dbReference type="InterPro" id="IPR023346">
    <property type="entry name" value="Lysozyme-like_dom_sf"/>
</dbReference>
<comment type="caution">
    <text evidence="4">The sequence shown here is derived from an EMBL/GenBank/DDBJ whole genome shotgun (WGS) entry which is preliminary data.</text>
</comment>
<feature type="domain" description="Transglycosylase SLT" evidence="2">
    <location>
        <begin position="227"/>
        <end position="349"/>
    </location>
</feature>
<evidence type="ECO:0000313" key="5">
    <source>
        <dbReference type="Proteomes" id="UP000320359"/>
    </source>
</evidence>
<dbReference type="Proteomes" id="UP000320359">
    <property type="component" value="Unassembled WGS sequence"/>
</dbReference>
<keyword evidence="5" id="KW-1185">Reference proteome</keyword>
<dbReference type="InterPro" id="IPR000189">
    <property type="entry name" value="Transglyc_AS"/>
</dbReference>
<comment type="similarity">
    <text evidence="1">Belongs to the transglycosylase Slt family.</text>
</comment>
<dbReference type="Gene3D" id="1.10.530.10">
    <property type="match status" value="1"/>
</dbReference>
<evidence type="ECO:0000313" key="4">
    <source>
        <dbReference type="EMBL" id="TRW49890.1"/>
    </source>
</evidence>
<organism evidence="4 5">
    <name type="scientific">Aliidiomarina halalkaliphila</name>
    <dbReference type="NCBI Taxonomy" id="2593535"/>
    <lineage>
        <taxon>Bacteria</taxon>
        <taxon>Pseudomonadati</taxon>
        <taxon>Pseudomonadota</taxon>
        <taxon>Gammaproteobacteria</taxon>
        <taxon>Alteromonadales</taxon>
        <taxon>Idiomarinaceae</taxon>
        <taxon>Aliidiomarina</taxon>
    </lineage>
</organism>
<dbReference type="RefSeq" id="WP_143234309.1">
    <property type="nucleotide sequence ID" value="NZ_VJWL01000001.1"/>
</dbReference>
<dbReference type="EMBL" id="VJWL01000001">
    <property type="protein sequence ID" value="TRW49890.1"/>
    <property type="molecule type" value="Genomic_DNA"/>
</dbReference>
<dbReference type="AlphaFoldDB" id="A0A552X4E3"/>
<dbReference type="CDD" id="cd16893">
    <property type="entry name" value="LT_MltC_MltE"/>
    <property type="match status" value="1"/>
</dbReference>
<proteinExistence type="inferred from homology"/>
<protein>
    <submittedName>
        <fullName evidence="4">DUF3393 domain-containing protein</fullName>
    </submittedName>
</protein>
<dbReference type="OrthoDB" id="5620293at2"/>
<dbReference type="Pfam" id="PF01464">
    <property type="entry name" value="SLT"/>
    <property type="match status" value="1"/>
</dbReference>
<evidence type="ECO:0000259" key="2">
    <source>
        <dbReference type="Pfam" id="PF01464"/>
    </source>
</evidence>